<gene>
    <name evidence="2" type="ORF">HNQ61_004494</name>
</gene>
<sequence>MRNVRQAAVPQVQLVTFQVGGEEFGLDVFAVHEILRWQAVTPVPRAPAFVEGVLDVRGSVVPVVDLRRRFEVPDVAYTDETRIVLVDFSGERLGLVVDSVTEVLRAPETSVSAPPAYIRGLAAEFMRGIVRHEGRLIILMDLDRILTSEERIALGDALAPAGEADAGA</sequence>
<dbReference type="Proteomes" id="UP000582837">
    <property type="component" value="Unassembled WGS sequence"/>
</dbReference>
<reference evidence="2 3" key="1">
    <citation type="submission" date="2020-08" db="EMBL/GenBank/DDBJ databases">
        <title>Genomic Encyclopedia of Type Strains, Phase IV (KMG-IV): sequencing the most valuable type-strain genomes for metagenomic binning, comparative biology and taxonomic classification.</title>
        <authorList>
            <person name="Goeker M."/>
        </authorList>
    </citation>
    <scope>NUCLEOTIDE SEQUENCE [LARGE SCALE GENOMIC DNA]</scope>
    <source>
        <strain evidence="2 3">DSM 29007</strain>
    </source>
</reference>
<accession>A0A841H4A6</accession>
<dbReference type="Gene3D" id="2.30.30.40">
    <property type="entry name" value="SH3 Domains"/>
    <property type="match status" value="1"/>
</dbReference>
<dbReference type="InterPro" id="IPR036061">
    <property type="entry name" value="CheW-like_dom_sf"/>
</dbReference>
<keyword evidence="3" id="KW-1185">Reference proteome</keyword>
<dbReference type="GO" id="GO:0005829">
    <property type="term" value="C:cytosol"/>
    <property type="evidence" value="ECO:0007669"/>
    <property type="project" value="TreeGrafter"/>
</dbReference>
<dbReference type="PANTHER" id="PTHR22617">
    <property type="entry name" value="CHEMOTAXIS SENSOR HISTIDINE KINASE-RELATED"/>
    <property type="match status" value="1"/>
</dbReference>
<dbReference type="CDD" id="cd00732">
    <property type="entry name" value="CheW"/>
    <property type="match status" value="1"/>
</dbReference>
<comment type="caution">
    <text evidence="2">The sequence shown here is derived from an EMBL/GenBank/DDBJ whole genome shotgun (WGS) entry which is preliminary data.</text>
</comment>
<dbReference type="InterPro" id="IPR002545">
    <property type="entry name" value="CheW-lke_dom"/>
</dbReference>
<evidence type="ECO:0000313" key="2">
    <source>
        <dbReference type="EMBL" id="MBB6072830.1"/>
    </source>
</evidence>
<dbReference type="SMART" id="SM00260">
    <property type="entry name" value="CheW"/>
    <property type="match status" value="1"/>
</dbReference>
<dbReference type="Pfam" id="PF01584">
    <property type="entry name" value="CheW"/>
    <property type="match status" value="1"/>
</dbReference>
<evidence type="ECO:0000259" key="1">
    <source>
        <dbReference type="PROSITE" id="PS50851"/>
    </source>
</evidence>
<dbReference type="PANTHER" id="PTHR22617:SF23">
    <property type="entry name" value="CHEMOTAXIS PROTEIN CHEW"/>
    <property type="match status" value="1"/>
</dbReference>
<protein>
    <submittedName>
        <fullName evidence="2">Purine-binding chemotaxis protein CheW</fullName>
    </submittedName>
</protein>
<feature type="domain" description="CheW-like" evidence="1">
    <location>
        <begin position="11"/>
        <end position="151"/>
    </location>
</feature>
<dbReference type="GO" id="GO:0007165">
    <property type="term" value="P:signal transduction"/>
    <property type="evidence" value="ECO:0007669"/>
    <property type="project" value="InterPro"/>
</dbReference>
<dbReference type="SUPFAM" id="SSF50341">
    <property type="entry name" value="CheW-like"/>
    <property type="match status" value="1"/>
</dbReference>
<proteinExistence type="predicted"/>
<dbReference type="InterPro" id="IPR039315">
    <property type="entry name" value="CheW"/>
</dbReference>
<dbReference type="AlphaFoldDB" id="A0A841H4A6"/>
<dbReference type="GO" id="GO:0006935">
    <property type="term" value="P:chemotaxis"/>
    <property type="evidence" value="ECO:0007669"/>
    <property type="project" value="InterPro"/>
</dbReference>
<dbReference type="PROSITE" id="PS50851">
    <property type="entry name" value="CHEW"/>
    <property type="match status" value="1"/>
</dbReference>
<evidence type="ECO:0000313" key="3">
    <source>
        <dbReference type="Proteomes" id="UP000582837"/>
    </source>
</evidence>
<name>A0A841H4A6_9BACT</name>
<organism evidence="2 3">
    <name type="scientific">Longimicrobium terrae</name>
    <dbReference type="NCBI Taxonomy" id="1639882"/>
    <lineage>
        <taxon>Bacteria</taxon>
        <taxon>Pseudomonadati</taxon>
        <taxon>Gemmatimonadota</taxon>
        <taxon>Longimicrobiia</taxon>
        <taxon>Longimicrobiales</taxon>
        <taxon>Longimicrobiaceae</taxon>
        <taxon>Longimicrobium</taxon>
    </lineage>
</organism>
<dbReference type="Gene3D" id="2.40.50.180">
    <property type="entry name" value="CheA-289, Domain 4"/>
    <property type="match status" value="1"/>
</dbReference>
<dbReference type="RefSeq" id="WP_170035448.1">
    <property type="nucleotide sequence ID" value="NZ_JABDTL010000001.1"/>
</dbReference>
<dbReference type="EMBL" id="JACHIA010000018">
    <property type="protein sequence ID" value="MBB6072830.1"/>
    <property type="molecule type" value="Genomic_DNA"/>
</dbReference>